<proteinExistence type="predicted"/>
<evidence type="ECO:0000313" key="2">
    <source>
        <dbReference type="Proteomes" id="UP001149719"/>
    </source>
</evidence>
<dbReference type="RefSeq" id="WP_269126678.1">
    <property type="nucleotide sequence ID" value="NZ_JAPUBN010000019.1"/>
</dbReference>
<reference evidence="1" key="1">
    <citation type="submission" date="2022-12" db="EMBL/GenBank/DDBJ databases">
        <title>Marinomonas 15G1-11 sp. nov, isolated from marine algae.</title>
        <authorList>
            <person name="Butt M."/>
            <person name="Choi D.G."/>
            <person name="Kim J.M."/>
            <person name="Lee J.K."/>
            <person name="Baek J.H."/>
            <person name="Jeon C.O."/>
        </authorList>
    </citation>
    <scope>NUCLEOTIDE SEQUENCE</scope>
    <source>
        <strain evidence="1">15G1-11</strain>
    </source>
</reference>
<protein>
    <submittedName>
        <fullName evidence="1">MBL fold metallo-hydrolase</fullName>
    </submittedName>
</protein>
<dbReference type="InterPro" id="IPR036866">
    <property type="entry name" value="RibonucZ/Hydroxyglut_hydro"/>
</dbReference>
<dbReference type="EMBL" id="JAPUBN010000019">
    <property type="protein sequence ID" value="MCZ2722769.1"/>
    <property type="molecule type" value="Genomic_DNA"/>
</dbReference>
<evidence type="ECO:0000313" key="1">
    <source>
        <dbReference type="EMBL" id="MCZ2722769.1"/>
    </source>
</evidence>
<dbReference type="PANTHER" id="PTHR46018:SF2">
    <property type="entry name" value="ZINC PHOSPHODIESTERASE ELAC PROTEIN 1"/>
    <property type="match status" value="1"/>
</dbReference>
<dbReference type="Proteomes" id="UP001149719">
    <property type="component" value="Unassembled WGS sequence"/>
</dbReference>
<comment type="caution">
    <text evidence="1">The sequence shown here is derived from an EMBL/GenBank/DDBJ whole genome shotgun (WGS) entry which is preliminary data.</text>
</comment>
<dbReference type="Gene3D" id="3.60.15.10">
    <property type="entry name" value="Ribonuclease Z/Hydroxyacylglutathione hydrolase-like"/>
    <property type="match status" value="1"/>
</dbReference>
<dbReference type="SUPFAM" id="SSF56281">
    <property type="entry name" value="Metallo-hydrolase/oxidoreductase"/>
    <property type="match status" value="1"/>
</dbReference>
<accession>A0ABT4JWL1</accession>
<name>A0ABT4JWL1_9GAMM</name>
<dbReference type="Pfam" id="PF23023">
    <property type="entry name" value="Anti-Pycsar_Apyc1"/>
    <property type="match status" value="1"/>
</dbReference>
<dbReference type="PANTHER" id="PTHR46018">
    <property type="entry name" value="ZINC PHOSPHODIESTERASE ELAC PROTEIN 1"/>
    <property type="match status" value="1"/>
</dbReference>
<sequence length="264" mass="29666">MKIDVIGCGSAFSTINNTSSIIVKDNDENQWLIDCGPTVPRGIWERGIGPNEINVIYFTHIHPDHCSGLAALLNQWKSFERTEPLDIFCQLEQRKPLEQLLALAIWPENEISFEIHWNDIQMAFSWKHWQLATAKTQHEMDNCSLRITLEDQVFFYSGDGRPTAATKALMQGADMAFQECASFEALESSSSHGDYPDCVKLLVETGVQALGIYHCFDSAIPKIESVIADTDGLFLSRDGLCLDLTELKALQHKVFSESNKPINQ</sequence>
<keyword evidence="2" id="KW-1185">Reference proteome</keyword>
<organism evidence="1 2">
    <name type="scientific">Marinomonas phaeophyticola</name>
    <dbReference type="NCBI Taxonomy" id="3004091"/>
    <lineage>
        <taxon>Bacteria</taxon>
        <taxon>Pseudomonadati</taxon>
        <taxon>Pseudomonadota</taxon>
        <taxon>Gammaproteobacteria</taxon>
        <taxon>Oceanospirillales</taxon>
        <taxon>Oceanospirillaceae</taxon>
        <taxon>Marinomonas</taxon>
    </lineage>
</organism>
<gene>
    <name evidence="1" type="ORF">O1D97_14400</name>
</gene>